<feature type="compositionally biased region" description="Low complexity" evidence="1">
    <location>
        <begin position="212"/>
        <end position="221"/>
    </location>
</feature>
<keyword evidence="3" id="KW-1185">Reference proteome</keyword>
<dbReference type="AlphaFoldDB" id="A0AAV6TRH8"/>
<comment type="caution">
    <text evidence="2">The sequence shown here is derived from an EMBL/GenBank/DDBJ whole genome shotgun (WGS) entry which is preliminary data.</text>
</comment>
<name>A0AAV6TRH8_9ARAC</name>
<feature type="region of interest" description="Disordered" evidence="1">
    <location>
        <begin position="212"/>
        <end position="252"/>
    </location>
</feature>
<sequence length="369" mass="42527">MDIKEFNELYIKYADEYDPSQKEDTYFVKIDGDHEIENEIDDSNSIYFYSNNTLSEVDVGILDVIDSGTEPVDEDPIELGYDEPSEVSYPRSVCSYDSYDTDNEKSVSSSSEHITSFKKFTTYKDSIERFKIRNCEQNKYAVDEHYDKEKFNNTFSSGDKIASNSSCTIDNMEQYGSNNAVEDLDKLEITSIVINKIDTSFTASKAIQDLSQSQISQSDSISPDDKKESKWERGDSMTSIHPLSKVAVDYENPTPLESTTNVCYDKNEHHRNVEDITTAGQLTRQFRYRQLEPDLETDRENLPTTKSPDFCSDFDETILDSITDEKVTIIDKGNKGRRRSVVTWMRQKCSGIEKAMRRRWPKKTKKKQE</sequence>
<dbReference type="EMBL" id="JAFNEN010001309">
    <property type="protein sequence ID" value="KAG8174138.1"/>
    <property type="molecule type" value="Genomic_DNA"/>
</dbReference>
<gene>
    <name evidence="2" type="ORF">JTE90_016274</name>
</gene>
<protein>
    <submittedName>
        <fullName evidence="2">Uncharacterized protein</fullName>
    </submittedName>
</protein>
<proteinExistence type="predicted"/>
<accession>A0AAV6TRH8</accession>
<organism evidence="2 3">
    <name type="scientific">Oedothorax gibbosus</name>
    <dbReference type="NCBI Taxonomy" id="931172"/>
    <lineage>
        <taxon>Eukaryota</taxon>
        <taxon>Metazoa</taxon>
        <taxon>Ecdysozoa</taxon>
        <taxon>Arthropoda</taxon>
        <taxon>Chelicerata</taxon>
        <taxon>Arachnida</taxon>
        <taxon>Araneae</taxon>
        <taxon>Araneomorphae</taxon>
        <taxon>Entelegynae</taxon>
        <taxon>Araneoidea</taxon>
        <taxon>Linyphiidae</taxon>
        <taxon>Erigoninae</taxon>
        <taxon>Oedothorax</taxon>
    </lineage>
</organism>
<evidence type="ECO:0000313" key="2">
    <source>
        <dbReference type="EMBL" id="KAG8174138.1"/>
    </source>
</evidence>
<evidence type="ECO:0000313" key="3">
    <source>
        <dbReference type="Proteomes" id="UP000827092"/>
    </source>
</evidence>
<evidence type="ECO:0000256" key="1">
    <source>
        <dbReference type="SAM" id="MobiDB-lite"/>
    </source>
</evidence>
<reference evidence="2 3" key="1">
    <citation type="journal article" date="2022" name="Nat. Ecol. Evol.">
        <title>A masculinizing supergene underlies an exaggerated male reproductive morph in a spider.</title>
        <authorList>
            <person name="Hendrickx F."/>
            <person name="De Corte Z."/>
            <person name="Sonet G."/>
            <person name="Van Belleghem S.M."/>
            <person name="Kostlbacher S."/>
            <person name="Vangestel C."/>
        </authorList>
    </citation>
    <scope>NUCLEOTIDE SEQUENCE [LARGE SCALE GENOMIC DNA]</scope>
    <source>
        <strain evidence="2">W744_W776</strain>
    </source>
</reference>
<dbReference type="Proteomes" id="UP000827092">
    <property type="component" value="Unassembled WGS sequence"/>
</dbReference>
<feature type="compositionally biased region" description="Basic and acidic residues" evidence="1">
    <location>
        <begin position="223"/>
        <end position="235"/>
    </location>
</feature>